<keyword evidence="1" id="KW-0472">Membrane</keyword>
<accession>A0A820IEI0</accession>
<comment type="caution">
    <text evidence="2">The sequence shown here is derived from an EMBL/GenBank/DDBJ whole genome shotgun (WGS) entry which is preliminary data.</text>
</comment>
<gene>
    <name evidence="2" type="ORF">FNK824_LOCUS40923</name>
</gene>
<feature type="transmembrane region" description="Helical" evidence="1">
    <location>
        <begin position="72"/>
        <end position="89"/>
    </location>
</feature>
<evidence type="ECO:0000313" key="3">
    <source>
        <dbReference type="Proteomes" id="UP000663874"/>
    </source>
</evidence>
<reference evidence="2" key="1">
    <citation type="submission" date="2021-02" db="EMBL/GenBank/DDBJ databases">
        <authorList>
            <person name="Nowell W R."/>
        </authorList>
    </citation>
    <scope>NUCLEOTIDE SEQUENCE</scope>
</reference>
<feature type="non-terminal residue" evidence="2">
    <location>
        <position position="1"/>
    </location>
</feature>
<dbReference type="AlphaFoldDB" id="A0A820IEI0"/>
<dbReference type="Proteomes" id="UP000663874">
    <property type="component" value="Unassembled WGS sequence"/>
</dbReference>
<sequence>IFGRSSACTLYSDLFRIPFNSTFNRYEMIGFYQAYGYFEKYREEIAFLFQFNQGAIIRNIQLVEQLLKGNNWLFYFIIIILFISKVNNFEILKQYLNSYCYFRDRYK</sequence>
<evidence type="ECO:0000256" key="1">
    <source>
        <dbReference type="SAM" id="Phobius"/>
    </source>
</evidence>
<keyword evidence="1" id="KW-0812">Transmembrane</keyword>
<proteinExistence type="predicted"/>
<evidence type="ECO:0000313" key="2">
    <source>
        <dbReference type="EMBL" id="CAF4309031.1"/>
    </source>
</evidence>
<dbReference type="EMBL" id="CAJOBE010035830">
    <property type="protein sequence ID" value="CAF4309031.1"/>
    <property type="molecule type" value="Genomic_DNA"/>
</dbReference>
<keyword evidence="1" id="KW-1133">Transmembrane helix</keyword>
<organism evidence="2 3">
    <name type="scientific">Rotaria sordida</name>
    <dbReference type="NCBI Taxonomy" id="392033"/>
    <lineage>
        <taxon>Eukaryota</taxon>
        <taxon>Metazoa</taxon>
        <taxon>Spiralia</taxon>
        <taxon>Gnathifera</taxon>
        <taxon>Rotifera</taxon>
        <taxon>Eurotatoria</taxon>
        <taxon>Bdelloidea</taxon>
        <taxon>Philodinida</taxon>
        <taxon>Philodinidae</taxon>
        <taxon>Rotaria</taxon>
    </lineage>
</organism>
<protein>
    <submittedName>
        <fullName evidence="2">Uncharacterized protein</fullName>
    </submittedName>
</protein>
<name>A0A820IEI0_9BILA</name>